<feature type="compositionally biased region" description="Low complexity" evidence="1">
    <location>
        <begin position="243"/>
        <end position="253"/>
    </location>
</feature>
<evidence type="ECO:0000256" key="1">
    <source>
        <dbReference type="SAM" id="MobiDB-lite"/>
    </source>
</evidence>
<sequence length="264" mass="26718">MRVARPLIALVAVATAAVLASACSSPPPTEVDPTTGPAAPDDPRSVLAARAAAAKDLHQTALYSLKTTGRPDRSVTVTLAQDGGWKVDVPATALGGTVDISLVRTSGSLYQCALPSATRPQSGCVRLSKVVSAYDPKVQHLFTDWLEVFMDRQAALAVTTATALPGVQGACYTVDTSAVSVKAPVDPGIYCYADNGTLTGARTSVGTLTLVGAPTPAPPTITLPGAVIPGQPLVNASPPAPSLTPSASGTPSGKPSVTPTTSRR</sequence>
<protein>
    <recommendedName>
        <fullName evidence="5">Lipoprotein</fullName>
    </recommendedName>
</protein>
<dbReference type="PROSITE" id="PS51257">
    <property type="entry name" value="PROKAR_LIPOPROTEIN"/>
    <property type="match status" value="1"/>
</dbReference>
<reference evidence="4" key="1">
    <citation type="journal article" date="2019" name="Int. J. Syst. Evol. Microbiol.">
        <title>The Global Catalogue of Microorganisms (GCM) 10K type strain sequencing project: providing services to taxonomists for standard genome sequencing and annotation.</title>
        <authorList>
            <consortium name="The Broad Institute Genomics Platform"/>
            <consortium name="The Broad Institute Genome Sequencing Center for Infectious Disease"/>
            <person name="Wu L."/>
            <person name="Ma J."/>
        </authorList>
    </citation>
    <scope>NUCLEOTIDE SEQUENCE [LARGE SCALE GENOMIC DNA]</scope>
    <source>
        <strain evidence="4">CGMCC 4.7289</strain>
    </source>
</reference>
<evidence type="ECO:0000256" key="2">
    <source>
        <dbReference type="SAM" id="SignalP"/>
    </source>
</evidence>
<evidence type="ECO:0000313" key="3">
    <source>
        <dbReference type="EMBL" id="MFC4129479.1"/>
    </source>
</evidence>
<evidence type="ECO:0000313" key="4">
    <source>
        <dbReference type="Proteomes" id="UP001595816"/>
    </source>
</evidence>
<feature type="region of interest" description="Disordered" evidence="1">
    <location>
        <begin position="23"/>
        <end position="43"/>
    </location>
</feature>
<dbReference type="EMBL" id="JBHSAY010000003">
    <property type="protein sequence ID" value="MFC4129479.1"/>
    <property type="molecule type" value="Genomic_DNA"/>
</dbReference>
<gene>
    <name evidence="3" type="ORF">ACFOZ4_02535</name>
</gene>
<evidence type="ECO:0008006" key="5">
    <source>
        <dbReference type="Google" id="ProtNLM"/>
    </source>
</evidence>
<keyword evidence="4" id="KW-1185">Reference proteome</keyword>
<feature type="chain" id="PRO_5046713094" description="Lipoprotein" evidence="2">
    <location>
        <begin position="23"/>
        <end position="264"/>
    </location>
</feature>
<dbReference type="RefSeq" id="WP_253759473.1">
    <property type="nucleotide sequence ID" value="NZ_JAMZDZ010000001.1"/>
</dbReference>
<feature type="compositionally biased region" description="Polar residues" evidence="1">
    <location>
        <begin position="255"/>
        <end position="264"/>
    </location>
</feature>
<name>A0ABV8LHD1_9ACTN</name>
<feature type="signal peptide" evidence="2">
    <location>
        <begin position="1"/>
        <end position="22"/>
    </location>
</feature>
<keyword evidence="2" id="KW-0732">Signal</keyword>
<accession>A0ABV8LHD1</accession>
<proteinExistence type="predicted"/>
<dbReference type="Proteomes" id="UP001595816">
    <property type="component" value="Unassembled WGS sequence"/>
</dbReference>
<organism evidence="3 4">
    <name type="scientific">Hamadaea flava</name>
    <dbReference type="NCBI Taxonomy" id="1742688"/>
    <lineage>
        <taxon>Bacteria</taxon>
        <taxon>Bacillati</taxon>
        <taxon>Actinomycetota</taxon>
        <taxon>Actinomycetes</taxon>
        <taxon>Micromonosporales</taxon>
        <taxon>Micromonosporaceae</taxon>
        <taxon>Hamadaea</taxon>
    </lineage>
</organism>
<comment type="caution">
    <text evidence="3">The sequence shown here is derived from an EMBL/GenBank/DDBJ whole genome shotgun (WGS) entry which is preliminary data.</text>
</comment>
<feature type="region of interest" description="Disordered" evidence="1">
    <location>
        <begin position="229"/>
        <end position="264"/>
    </location>
</feature>